<feature type="domain" description="LicD/FKTN/FKRP nucleotidyltransferase" evidence="1">
    <location>
        <begin position="34"/>
        <end position="259"/>
    </location>
</feature>
<dbReference type="PATRIC" id="fig|1321820.3.peg.1389"/>
<dbReference type="Proteomes" id="UP000016637">
    <property type="component" value="Unassembled WGS sequence"/>
</dbReference>
<gene>
    <name evidence="2" type="ORF">HMPREF1983_01439</name>
</gene>
<dbReference type="EMBL" id="AWVP01000098">
    <property type="protein sequence ID" value="ERK56252.1"/>
    <property type="molecule type" value="Genomic_DNA"/>
</dbReference>
<dbReference type="eggNOG" id="COG3475">
    <property type="taxonomic scope" value="Bacteria"/>
</dbReference>
<dbReference type="Pfam" id="PF04991">
    <property type="entry name" value="LicD"/>
    <property type="match status" value="1"/>
</dbReference>
<name>U2S089_9BACL</name>
<dbReference type="InterPro" id="IPR007074">
    <property type="entry name" value="LicD/FKTN/FKRP_NTP_transf"/>
</dbReference>
<comment type="caution">
    <text evidence="2">The sequence shown here is derived from an EMBL/GenBank/DDBJ whole genome shotgun (WGS) entry which is preliminary data.</text>
</comment>
<protein>
    <submittedName>
        <fullName evidence="2">LICD family protein</fullName>
    </submittedName>
</protein>
<dbReference type="AlphaFoldDB" id="U2S089"/>
<evidence type="ECO:0000313" key="2">
    <source>
        <dbReference type="EMBL" id="ERK56252.1"/>
    </source>
</evidence>
<reference evidence="2 3" key="1">
    <citation type="submission" date="2013-08" db="EMBL/GenBank/DDBJ databases">
        <authorList>
            <person name="Weinstock G."/>
            <person name="Sodergren E."/>
            <person name="Wylie T."/>
            <person name="Fulton L."/>
            <person name="Fulton R."/>
            <person name="Fronick C."/>
            <person name="O'Laughlin M."/>
            <person name="Godfrey J."/>
            <person name="Miner T."/>
            <person name="Herter B."/>
            <person name="Appelbaum E."/>
            <person name="Cordes M."/>
            <person name="Lek S."/>
            <person name="Wollam A."/>
            <person name="Pepin K.H."/>
            <person name="Palsikar V.B."/>
            <person name="Mitreva M."/>
            <person name="Wilson R.K."/>
        </authorList>
    </citation>
    <scope>NUCLEOTIDE SEQUENCE [LARGE SCALE GENOMIC DNA]</scope>
    <source>
        <strain evidence="2 3">ATCC 700627</strain>
    </source>
</reference>
<dbReference type="InterPro" id="IPR052942">
    <property type="entry name" value="LPS_cholinephosphotransferase"/>
</dbReference>
<evidence type="ECO:0000313" key="3">
    <source>
        <dbReference type="Proteomes" id="UP000016637"/>
    </source>
</evidence>
<keyword evidence="3" id="KW-1185">Reference proteome</keyword>
<organism evidence="2 3">
    <name type="scientific">Gemella bergeri ATCC 700627</name>
    <dbReference type="NCBI Taxonomy" id="1321820"/>
    <lineage>
        <taxon>Bacteria</taxon>
        <taxon>Bacillati</taxon>
        <taxon>Bacillota</taxon>
        <taxon>Bacilli</taxon>
        <taxon>Bacillales</taxon>
        <taxon>Gemellaceae</taxon>
        <taxon>Gemella</taxon>
    </lineage>
</organism>
<sequence>MNRKENFLGIIKLMTLKELQGAYLELLIEFDSLCKEYNLRYDLCGGSMLGAVRHQGFIPWDDDIDVAMPRMDYEKLLELNITNSLIISDDRKIISNRDKSFARHFSRYIRKDIGRIDEMAEKEDCPYIGIDIFVVDGIPSNKSLFNIQVFIIKQLRRLLLTSVERKNTSRRGKFSAKVKNLYRPILKKIGSYNLVNLLESVCKIVKFEDAEYVGIITGMYGKKEKWLKKEMLPQKEYLFEKYKVKGYANYDIYLTNLYGNYRKLPPKDKQVAHNSKGYRIDKNLGEKQ</sequence>
<accession>U2S089</accession>
<dbReference type="HOGENOM" id="CLU_075543_0_0_9"/>
<evidence type="ECO:0000259" key="1">
    <source>
        <dbReference type="Pfam" id="PF04991"/>
    </source>
</evidence>
<dbReference type="GO" id="GO:0009100">
    <property type="term" value="P:glycoprotein metabolic process"/>
    <property type="evidence" value="ECO:0007669"/>
    <property type="project" value="UniProtKB-ARBA"/>
</dbReference>
<proteinExistence type="predicted"/>
<dbReference type="PANTHER" id="PTHR43404:SF2">
    <property type="entry name" value="LIPOPOLYSACCHARIDE CHOLINEPHOSPHOTRANSFERASE LICD"/>
    <property type="match status" value="1"/>
</dbReference>
<dbReference type="PANTHER" id="PTHR43404">
    <property type="entry name" value="LIPOPOLYSACCHARIDE CHOLINEPHOSPHOTRANSFERASE LICD"/>
    <property type="match status" value="1"/>
</dbReference>